<name>A7SH17_NEMVE</name>
<dbReference type="OMA" id="XQTHKES"/>
<dbReference type="PANTHER" id="PTHR34239:SF2">
    <property type="entry name" value="TRANSPOSABLE ELEMENT P TRANSPOSASE_THAP9 CONSERVED DOMAIN-CONTAINING PROTEIN"/>
    <property type="match status" value="1"/>
</dbReference>
<accession>A7SH17</accession>
<dbReference type="eggNOG" id="ENOG502SU9R">
    <property type="taxonomic scope" value="Eukaryota"/>
</dbReference>
<reference evidence="2 3" key="1">
    <citation type="journal article" date="2007" name="Science">
        <title>Sea anemone genome reveals ancestral eumetazoan gene repertoire and genomic organization.</title>
        <authorList>
            <person name="Putnam N.H."/>
            <person name="Srivastava M."/>
            <person name="Hellsten U."/>
            <person name="Dirks B."/>
            <person name="Chapman J."/>
            <person name="Salamov A."/>
            <person name="Terry A."/>
            <person name="Shapiro H."/>
            <person name="Lindquist E."/>
            <person name="Kapitonov V.V."/>
            <person name="Jurka J."/>
            <person name="Genikhovich G."/>
            <person name="Grigoriev I.V."/>
            <person name="Lucas S.M."/>
            <person name="Steele R.E."/>
            <person name="Finnerty J.R."/>
            <person name="Technau U."/>
            <person name="Martindale M.Q."/>
            <person name="Rokhsar D.S."/>
        </authorList>
    </citation>
    <scope>NUCLEOTIDE SEQUENCE [LARGE SCALE GENOMIC DNA]</scope>
    <source>
        <strain evidence="3">CH2 X CH6</strain>
    </source>
</reference>
<feature type="region of interest" description="Disordered" evidence="1">
    <location>
        <begin position="1"/>
        <end position="33"/>
    </location>
</feature>
<dbReference type="PANTHER" id="PTHR34239">
    <property type="entry name" value="APPLE DOMAIN-CONTAINING PROTEIN"/>
    <property type="match status" value="1"/>
</dbReference>
<gene>
    <name evidence="2" type="ORF">NEMVEDRAFT_v1g212174</name>
</gene>
<dbReference type="Proteomes" id="UP000001593">
    <property type="component" value="Unassembled WGS sequence"/>
</dbReference>
<organism evidence="2 3">
    <name type="scientific">Nematostella vectensis</name>
    <name type="common">Starlet sea anemone</name>
    <dbReference type="NCBI Taxonomy" id="45351"/>
    <lineage>
        <taxon>Eukaryota</taxon>
        <taxon>Metazoa</taxon>
        <taxon>Cnidaria</taxon>
        <taxon>Anthozoa</taxon>
        <taxon>Hexacorallia</taxon>
        <taxon>Actiniaria</taxon>
        <taxon>Edwardsiidae</taxon>
        <taxon>Nematostella</taxon>
    </lineage>
</organism>
<dbReference type="AlphaFoldDB" id="A7SH17"/>
<evidence type="ECO:0000256" key="1">
    <source>
        <dbReference type="SAM" id="MobiDB-lite"/>
    </source>
</evidence>
<dbReference type="EMBL" id="DS469656">
    <property type="protein sequence ID" value="EDO37031.1"/>
    <property type="molecule type" value="Genomic_DNA"/>
</dbReference>
<dbReference type="InParanoid" id="A7SH17"/>
<evidence type="ECO:0000313" key="2">
    <source>
        <dbReference type="EMBL" id="EDO37031.1"/>
    </source>
</evidence>
<keyword evidence="3" id="KW-1185">Reference proteome</keyword>
<sequence>MSRFLTVKVTTSRMKTRPRARQPPKADDSQNSACEEQDILKNLAKQYSTTVQEIPEINARLADIAKNLLTEKVDDDKLTELRKRYGKPKNCEALTETKVNLAIWNNISEEARTKDVKLQRSQKSLIKGISAVIQVLNDLLTKAEWPTKQEVVDTLMDWVQLLANASRELNIRRREALRYELHPSYRYLCAPSNPITTELFGDDLPKAVKDITDTNRITPKSKTYLKWWITNLPTAYKNILQNNHRG</sequence>
<proteinExistence type="predicted"/>
<evidence type="ECO:0000313" key="3">
    <source>
        <dbReference type="Proteomes" id="UP000001593"/>
    </source>
</evidence>
<dbReference type="HOGENOM" id="CLU_1130239_0_0_1"/>
<protein>
    <submittedName>
        <fullName evidence="2">Uncharacterized protein</fullName>
    </submittedName>
</protein>
<dbReference type="PhylomeDB" id="A7SH17"/>